<protein>
    <recommendedName>
        <fullName evidence="13">Auxin efflux carrier family protein</fullName>
    </recommendedName>
</protein>
<evidence type="ECO:0000313" key="12">
    <source>
        <dbReference type="Proteomes" id="UP001293593"/>
    </source>
</evidence>
<feature type="transmembrane region" description="Helical" evidence="10">
    <location>
        <begin position="254"/>
        <end position="274"/>
    </location>
</feature>
<dbReference type="GO" id="GO:0080162">
    <property type="term" value="P:endoplasmic reticulum to cytosol auxin transport"/>
    <property type="evidence" value="ECO:0007669"/>
    <property type="project" value="InterPro"/>
</dbReference>
<feature type="transmembrane region" description="Helical" evidence="10">
    <location>
        <begin position="394"/>
        <end position="415"/>
    </location>
</feature>
<dbReference type="EMBL" id="JAWXYG010000010">
    <property type="protein sequence ID" value="KAK4261613.1"/>
    <property type="molecule type" value="Genomic_DNA"/>
</dbReference>
<dbReference type="Pfam" id="PF03547">
    <property type="entry name" value="Mem_trans"/>
    <property type="match status" value="1"/>
</dbReference>
<feature type="transmembrane region" description="Helical" evidence="10">
    <location>
        <begin position="6"/>
        <end position="29"/>
    </location>
</feature>
<feature type="transmembrane region" description="Helical" evidence="10">
    <location>
        <begin position="358"/>
        <end position="382"/>
    </location>
</feature>
<sequence length="416" mass="45367">MGFLQLFYVASVPMIKVLLISVLGLLLALDRVDILGGTARTHVNHMVFYVFNPAMVGDNLAKTITWESLKSVWFMPFNVLATFLIGSALGWLLIKLLRPPKHLEGLILGCCSTGNLGNLPIVIIPAICREKGSPFGDPDVCYQYGMAYASLSMALGAVFVWSYVYNIMRNSAMKFQREGNSDGDFRKLKASAENPESLLDGRSETLNPSKDAMDDAYTMLLPNAEPVENTKVPISEKIKSYLVKILTSVNWKHMFAPSTTAAIVGFVIGLIPLLRNLLIGSDAPLRVVESSATMLGDAAIPTVTIILGANLLRGLKGTSSMWSTTVGIVAVRYIFLPILGALVVKGAIHVGLVNSDPLYHFVLLLQYSLPPAMNIGTIAQLFGGTESECSFIMLWTYVLASVAVTLWSTYFMWLVS</sequence>
<accession>A0AAE1J407</accession>
<feature type="transmembrane region" description="Helical" evidence="10">
    <location>
        <begin position="73"/>
        <end position="94"/>
    </location>
</feature>
<feature type="transmembrane region" description="Helical" evidence="10">
    <location>
        <begin position="106"/>
        <end position="127"/>
    </location>
</feature>
<proteinExistence type="inferred from homology"/>
<dbReference type="PANTHER" id="PTHR31651:SF33">
    <property type="entry name" value="PROTEIN PIN-LIKES 1"/>
    <property type="match status" value="1"/>
</dbReference>
<evidence type="ECO:0000256" key="5">
    <source>
        <dbReference type="ARBA" id="ARBA00022989"/>
    </source>
</evidence>
<evidence type="ECO:0000256" key="1">
    <source>
        <dbReference type="ARBA" id="ARBA00004477"/>
    </source>
</evidence>
<keyword evidence="6 10" id="KW-0472">Membrane</keyword>
<comment type="similarity">
    <text evidence="9">Belongs to the auxin efflux carrier (TC 2.A.69.2) family.</text>
</comment>
<feature type="transmembrane region" description="Helical" evidence="10">
    <location>
        <begin position="333"/>
        <end position="352"/>
    </location>
</feature>
<keyword evidence="12" id="KW-1185">Reference proteome</keyword>
<evidence type="ECO:0008006" key="13">
    <source>
        <dbReference type="Google" id="ProtNLM"/>
    </source>
</evidence>
<dbReference type="PANTHER" id="PTHR31651">
    <property type="match status" value="1"/>
</dbReference>
<evidence type="ECO:0000256" key="7">
    <source>
        <dbReference type="ARBA" id="ARBA00023294"/>
    </source>
</evidence>
<keyword evidence="5 10" id="KW-1133">Transmembrane helix</keyword>
<dbReference type="GO" id="GO:0009734">
    <property type="term" value="P:auxin-activated signaling pathway"/>
    <property type="evidence" value="ECO:0007669"/>
    <property type="project" value="UniProtKB-KW"/>
</dbReference>
<evidence type="ECO:0000256" key="9">
    <source>
        <dbReference type="ARBA" id="ARBA00025752"/>
    </source>
</evidence>
<comment type="caution">
    <text evidence="11">The sequence shown here is derived from an EMBL/GenBank/DDBJ whole genome shotgun (WGS) entry which is preliminary data.</text>
</comment>
<reference evidence="11" key="1">
    <citation type="submission" date="2023-10" db="EMBL/GenBank/DDBJ databases">
        <title>Chromosome-level genome of the transformable northern wattle, Acacia crassicarpa.</title>
        <authorList>
            <person name="Massaro I."/>
            <person name="Sinha N.R."/>
            <person name="Poethig S."/>
            <person name="Leichty A.R."/>
        </authorList>
    </citation>
    <scope>NUCLEOTIDE SEQUENCE</scope>
    <source>
        <strain evidence="11">Acra3RX</strain>
        <tissue evidence="11">Leaf</tissue>
    </source>
</reference>
<keyword evidence="7" id="KW-0927">Auxin signaling pathway</keyword>
<evidence type="ECO:0000256" key="4">
    <source>
        <dbReference type="ARBA" id="ARBA00022824"/>
    </source>
</evidence>
<dbReference type="Proteomes" id="UP001293593">
    <property type="component" value="Unassembled WGS sequence"/>
</dbReference>
<comment type="function">
    <text evidence="8">Involved in cellular auxin homeostasis by regulating auxin metabolism. Regulates intracellular auxin accumulation at the endoplasmic reticulum and thus auxin availability for nuclear auxin signaling.</text>
</comment>
<evidence type="ECO:0000256" key="2">
    <source>
        <dbReference type="ARBA" id="ARBA00022448"/>
    </source>
</evidence>
<keyword evidence="4" id="KW-0256">Endoplasmic reticulum</keyword>
<gene>
    <name evidence="11" type="ORF">QN277_004583</name>
</gene>
<keyword evidence="2" id="KW-0813">Transport</keyword>
<evidence type="ECO:0000256" key="3">
    <source>
        <dbReference type="ARBA" id="ARBA00022692"/>
    </source>
</evidence>
<evidence type="ECO:0000313" key="11">
    <source>
        <dbReference type="EMBL" id="KAK4261613.1"/>
    </source>
</evidence>
<dbReference type="InterPro" id="IPR004776">
    <property type="entry name" value="Mem_transp_PIN-like"/>
</dbReference>
<keyword evidence="3 10" id="KW-0812">Transmembrane</keyword>
<organism evidence="11 12">
    <name type="scientific">Acacia crassicarpa</name>
    <name type="common">northern wattle</name>
    <dbReference type="NCBI Taxonomy" id="499986"/>
    <lineage>
        <taxon>Eukaryota</taxon>
        <taxon>Viridiplantae</taxon>
        <taxon>Streptophyta</taxon>
        <taxon>Embryophyta</taxon>
        <taxon>Tracheophyta</taxon>
        <taxon>Spermatophyta</taxon>
        <taxon>Magnoliopsida</taxon>
        <taxon>eudicotyledons</taxon>
        <taxon>Gunneridae</taxon>
        <taxon>Pentapetalae</taxon>
        <taxon>rosids</taxon>
        <taxon>fabids</taxon>
        <taxon>Fabales</taxon>
        <taxon>Fabaceae</taxon>
        <taxon>Caesalpinioideae</taxon>
        <taxon>mimosoid clade</taxon>
        <taxon>Acacieae</taxon>
        <taxon>Acacia</taxon>
    </lineage>
</organism>
<dbReference type="InterPro" id="IPR045033">
    <property type="entry name" value="PILS1/3/4/5/7"/>
</dbReference>
<evidence type="ECO:0000256" key="8">
    <source>
        <dbReference type="ARBA" id="ARBA00025100"/>
    </source>
</evidence>
<dbReference type="GO" id="GO:0005789">
    <property type="term" value="C:endoplasmic reticulum membrane"/>
    <property type="evidence" value="ECO:0007669"/>
    <property type="project" value="UniProtKB-SubCell"/>
</dbReference>
<dbReference type="AlphaFoldDB" id="A0AAE1J407"/>
<evidence type="ECO:0000256" key="10">
    <source>
        <dbReference type="SAM" id="Phobius"/>
    </source>
</evidence>
<evidence type="ECO:0000256" key="6">
    <source>
        <dbReference type="ARBA" id="ARBA00023136"/>
    </source>
</evidence>
<feature type="transmembrane region" description="Helical" evidence="10">
    <location>
        <begin position="147"/>
        <end position="168"/>
    </location>
</feature>
<name>A0AAE1J407_9FABA</name>
<comment type="subcellular location">
    <subcellularLocation>
        <location evidence="1">Endoplasmic reticulum membrane</location>
        <topology evidence="1">Multi-pass membrane protein</topology>
    </subcellularLocation>
</comment>
<feature type="transmembrane region" description="Helical" evidence="10">
    <location>
        <begin position="294"/>
        <end position="312"/>
    </location>
</feature>